<reference evidence="2 3" key="1">
    <citation type="journal article" date="2020" name="ISME J.">
        <title>Comparative genomics reveals insights into cyanobacterial evolution and habitat adaptation.</title>
        <authorList>
            <person name="Chen M.Y."/>
            <person name="Teng W.K."/>
            <person name="Zhao L."/>
            <person name="Hu C.X."/>
            <person name="Zhou Y.K."/>
            <person name="Han B.P."/>
            <person name="Song L.R."/>
            <person name="Shu W.S."/>
        </authorList>
    </citation>
    <scope>NUCLEOTIDE SEQUENCE [LARGE SCALE GENOMIC DNA]</scope>
    <source>
        <strain evidence="2 3">FACHB-1370</strain>
    </source>
</reference>
<feature type="region of interest" description="Disordered" evidence="1">
    <location>
        <begin position="31"/>
        <end position="53"/>
    </location>
</feature>
<evidence type="ECO:0000256" key="1">
    <source>
        <dbReference type="SAM" id="MobiDB-lite"/>
    </source>
</evidence>
<accession>A0ABR8ECZ8</accession>
<dbReference type="Proteomes" id="UP000641954">
    <property type="component" value="Unassembled WGS sequence"/>
</dbReference>
<sequence>MTALHNREQGIGNYCYRDKGLAVGRGAANRAANRAEEPHTLHRWRPYTLHPTP</sequence>
<evidence type="ECO:0000313" key="3">
    <source>
        <dbReference type="Proteomes" id="UP000641954"/>
    </source>
</evidence>
<gene>
    <name evidence="2" type="ORF">H6G72_09145</name>
</gene>
<proteinExistence type="predicted"/>
<protein>
    <submittedName>
        <fullName evidence="2">Uncharacterized protein</fullName>
    </submittedName>
</protein>
<name>A0ABR8ECZ8_9CYAN</name>
<evidence type="ECO:0000313" key="2">
    <source>
        <dbReference type="EMBL" id="MBD2544004.1"/>
    </source>
</evidence>
<keyword evidence="3" id="KW-1185">Reference proteome</keyword>
<dbReference type="EMBL" id="JACJSK010000010">
    <property type="protein sequence ID" value="MBD2544004.1"/>
    <property type="molecule type" value="Genomic_DNA"/>
</dbReference>
<comment type="caution">
    <text evidence="2">The sequence shown here is derived from an EMBL/GenBank/DDBJ whole genome shotgun (WGS) entry which is preliminary data.</text>
</comment>
<organism evidence="2 3">
    <name type="scientific">Planktothricoides raciborskii FACHB-1370</name>
    <dbReference type="NCBI Taxonomy" id="2949576"/>
    <lineage>
        <taxon>Bacteria</taxon>
        <taxon>Bacillati</taxon>
        <taxon>Cyanobacteriota</taxon>
        <taxon>Cyanophyceae</taxon>
        <taxon>Oscillatoriophycideae</taxon>
        <taxon>Oscillatoriales</taxon>
        <taxon>Oscillatoriaceae</taxon>
        <taxon>Planktothricoides</taxon>
    </lineage>
</organism>